<dbReference type="InterPro" id="IPR013320">
    <property type="entry name" value="ConA-like_dom_sf"/>
</dbReference>
<reference evidence="3 4" key="1">
    <citation type="submission" date="2016-07" db="EMBL/GenBank/DDBJ databases">
        <title>Pervasive Adenine N6-methylation of Active Genes in Fungi.</title>
        <authorList>
            <consortium name="DOE Joint Genome Institute"/>
            <person name="Mondo S.J."/>
            <person name="Dannebaum R.O."/>
            <person name="Kuo R.C."/>
            <person name="Labutti K."/>
            <person name="Haridas S."/>
            <person name="Kuo A."/>
            <person name="Salamov A."/>
            <person name="Ahrendt S.R."/>
            <person name="Lipzen A."/>
            <person name="Sullivan W."/>
            <person name="Andreopoulos W.B."/>
            <person name="Clum A."/>
            <person name="Lindquist E."/>
            <person name="Daum C."/>
            <person name="Ramamoorthy G.K."/>
            <person name="Gryganskyi A."/>
            <person name="Culley D."/>
            <person name="Magnuson J.K."/>
            <person name="James T.Y."/>
            <person name="O'Malley M.A."/>
            <person name="Stajich J.E."/>
            <person name="Spatafora J.W."/>
            <person name="Visel A."/>
            <person name="Grigoriev I.V."/>
        </authorList>
    </citation>
    <scope>NUCLEOTIDE SEQUENCE [LARGE SCALE GENOMIC DNA]</scope>
    <source>
        <strain evidence="3 4">68-887.2</strain>
    </source>
</reference>
<feature type="region of interest" description="Disordered" evidence="1">
    <location>
        <begin position="380"/>
        <end position="408"/>
    </location>
</feature>
<dbReference type="AlphaFoldDB" id="A0A1Y2B7G6"/>
<keyword evidence="4" id="KW-1185">Reference proteome</keyword>
<gene>
    <name evidence="3" type="ORF">BCR39DRAFT_528290</name>
</gene>
<feature type="domain" description="B30.2/SPRY" evidence="2">
    <location>
        <begin position="424"/>
        <end position="615"/>
    </location>
</feature>
<comment type="caution">
    <text evidence="3">The sequence shown here is derived from an EMBL/GenBank/DDBJ whole genome shotgun (WGS) entry which is preliminary data.</text>
</comment>
<dbReference type="Pfam" id="PF00622">
    <property type="entry name" value="SPRY"/>
    <property type="match status" value="1"/>
</dbReference>
<protein>
    <recommendedName>
        <fullName evidence="2">B30.2/SPRY domain-containing protein</fullName>
    </recommendedName>
</protein>
<dbReference type="Proteomes" id="UP000193986">
    <property type="component" value="Unassembled WGS sequence"/>
</dbReference>
<dbReference type="InterPro" id="IPR050618">
    <property type="entry name" value="Ubq-SigPath_Reg"/>
</dbReference>
<dbReference type="PROSITE" id="PS50188">
    <property type="entry name" value="B302_SPRY"/>
    <property type="match status" value="1"/>
</dbReference>
<feature type="compositionally biased region" description="Basic and acidic residues" evidence="1">
    <location>
        <begin position="300"/>
        <end position="311"/>
    </location>
</feature>
<sequence length="970" mass="106263">MSSPSRRDVSRHHTMSEPPPVAPTGEAHANVSSSSNSHTDVIGMLFDAEDVDPSGALLDLNPVAPNEHLSHPPPPWRRMSVDAAMTGIVGASDEIEAGPSQPQLNGDSSILETATAHSERGRSHVGGEVRPLTPMFSLNDLLATRAPAALANPPMRSRTRRTLPIPIFPINGSTNAMRANDTPTRTNFARERARDDRDGSWDGAIDAARRSGYVPQFVDPQNGSEATLSNSARRSAASQTLRRVARGTLPLHNFAFGWDPDEELPAAAFEVPADEDAPDGDDRPWLERAVSAGERFYAHENRTGDDLDGWGRSDGTPSSSLRRGRNNRRREPDPPSDTVRVIPLGLGARRGSIHAEGRSTGLPPTNLENIRNSTPLVVRSGGARRRLSSAATDERPAKKRRLDPTASPFLPKGVLATSRPSYLRYTTLDPSVRLPSAFEQPVPGSHLALTLYHPPAYPAAAWPMITFTSHLTPTRTDRDACAVHTTIQIPPGVGVYYYEVLVLDQGEEGFMSVGWMRKGCQLDRLIGWDKGSWGWHGDDGRVFQEKGTGEEFGEKWGAGDIVGCGIDYSTGRAFFTKNGKLIGHRWNNLPNDLHPAIGLRTVGESLATNLCGPFEFDIDTYALDIQTSVWREINDPHRPLVVPRLVDQVLVGPTLDEQAPASGSLVDRLPKHSLLRDEGERAKAAFIINHLKHGGQDKVLQLILSKMADGARWLPANVQPSTAVANKYPKSEWAATNFPSIDSALSYLHGEIMASDKSPIRWQLIRSFSYRNLAGDDEYGPDIATQSTSSRLSNMLDSRLRILEFLRVLRSNATEAIAIGEALAQSAKVDKWDHAVIDPSGRSIADELREAFGLVCREPATWGEDGVAGLQKRKEVADGVVAELRHIHHLPPRSHLEQAFAQTRTVLRRLAEIDGSAAFVDVRRIVEDSRPRVKSENMVLLEADRGRRGIDGLVEVEVKVEEGDGVKWEV</sequence>
<feature type="region of interest" description="Disordered" evidence="1">
    <location>
        <begin position="212"/>
        <end position="235"/>
    </location>
</feature>
<proteinExistence type="predicted"/>
<dbReference type="SUPFAM" id="SSF49899">
    <property type="entry name" value="Concanavalin A-like lectins/glucanases"/>
    <property type="match status" value="1"/>
</dbReference>
<evidence type="ECO:0000313" key="4">
    <source>
        <dbReference type="Proteomes" id="UP000193986"/>
    </source>
</evidence>
<dbReference type="InterPro" id="IPR043136">
    <property type="entry name" value="B30.2/SPRY_sf"/>
</dbReference>
<feature type="region of interest" description="Disordered" evidence="1">
    <location>
        <begin position="351"/>
        <end position="370"/>
    </location>
</feature>
<feature type="compositionally biased region" description="Polar residues" evidence="1">
    <location>
        <begin position="219"/>
        <end position="235"/>
    </location>
</feature>
<name>A0A1Y2B7G6_9TREE</name>
<evidence type="ECO:0000313" key="3">
    <source>
        <dbReference type="EMBL" id="ORY30783.1"/>
    </source>
</evidence>
<evidence type="ECO:0000256" key="1">
    <source>
        <dbReference type="SAM" id="MobiDB-lite"/>
    </source>
</evidence>
<evidence type="ECO:0000259" key="2">
    <source>
        <dbReference type="PROSITE" id="PS50188"/>
    </source>
</evidence>
<dbReference type="InterPro" id="IPR001870">
    <property type="entry name" value="B30.2/SPRY"/>
</dbReference>
<organism evidence="3 4">
    <name type="scientific">Naematelia encephala</name>
    <dbReference type="NCBI Taxonomy" id="71784"/>
    <lineage>
        <taxon>Eukaryota</taxon>
        <taxon>Fungi</taxon>
        <taxon>Dikarya</taxon>
        <taxon>Basidiomycota</taxon>
        <taxon>Agaricomycotina</taxon>
        <taxon>Tremellomycetes</taxon>
        <taxon>Tremellales</taxon>
        <taxon>Naemateliaceae</taxon>
        <taxon>Naematelia</taxon>
    </lineage>
</organism>
<dbReference type="OrthoDB" id="25503at2759"/>
<feature type="region of interest" description="Disordered" evidence="1">
    <location>
        <begin position="1"/>
        <end position="38"/>
    </location>
</feature>
<dbReference type="Gene3D" id="2.60.120.920">
    <property type="match status" value="1"/>
</dbReference>
<feature type="region of interest" description="Disordered" evidence="1">
    <location>
        <begin position="300"/>
        <end position="341"/>
    </location>
</feature>
<dbReference type="InParanoid" id="A0A1Y2B7G6"/>
<accession>A0A1Y2B7G6</accession>
<dbReference type="EMBL" id="MCFC01000018">
    <property type="protein sequence ID" value="ORY30783.1"/>
    <property type="molecule type" value="Genomic_DNA"/>
</dbReference>
<dbReference type="InterPro" id="IPR003877">
    <property type="entry name" value="SPRY_dom"/>
</dbReference>
<dbReference type="SMART" id="SM00449">
    <property type="entry name" value="SPRY"/>
    <property type="match status" value="1"/>
</dbReference>
<dbReference type="STRING" id="71784.A0A1Y2B7G6"/>
<dbReference type="PANTHER" id="PTHR12864">
    <property type="entry name" value="RAN BINDING PROTEIN 9-RELATED"/>
    <property type="match status" value="1"/>
</dbReference>